<dbReference type="Proteomes" id="UP001378242">
    <property type="component" value="Unassembled WGS sequence"/>
</dbReference>
<proteinExistence type="predicted"/>
<dbReference type="Pfam" id="PF13279">
    <property type="entry name" value="4HBT_2"/>
    <property type="match status" value="1"/>
</dbReference>
<dbReference type="PANTHER" id="PTHR31793:SF37">
    <property type="entry name" value="ACYL-COA THIOESTER HYDROLASE YBGC"/>
    <property type="match status" value="1"/>
</dbReference>
<evidence type="ECO:0000313" key="2">
    <source>
        <dbReference type="EMBL" id="MEL0617295.1"/>
    </source>
</evidence>
<protein>
    <submittedName>
        <fullName evidence="2">Thioesterase family protein</fullName>
        <ecNumber evidence="2">3.1.2.-</ecNumber>
    </submittedName>
</protein>
<evidence type="ECO:0000256" key="1">
    <source>
        <dbReference type="ARBA" id="ARBA00022801"/>
    </source>
</evidence>
<evidence type="ECO:0000313" key="3">
    <source>
        <dbReference type="Proteomes" id="UP001378242"/>
    </source>
</evidence>
<dbReference type="RefSeq" id="WP_084207808.1">
    <property type="nucleotide sequence ID" value="NZ_CP017114.1"/>
</dbReference>
<dbReference type="CDD" id="cd00586">
    <property type="entry name" value="4HBT"/>
    <property type="match status" value="1"/>
</dbReference>
<organism evidence="2 3">
    <name type="scientific">Cobetia marina</name>
    <name type="common">Deleya marina</name>
    <dbReference type="NCBI Taxonomy" id="28258"/>
    <lineage>
        <taxon>Bacteria</taxon>
        <taxon>Pseudomonadati</taxon>
        <taxon>Pseudomonadota</taxon>
        <taxon>Gammaproteobacteria</taxon>
        <taxon>Oceanospirillales</taxon>
        <taxon>Halomonadaceae</taxon>
        <taxon>Cobetia</taxon>
    </lineage>
</organism>
<dbReference type="GeneID" id="43176489"/>
<dbReference type="Gene3D" id="3.10.129.10">
    <property type="entry name" value="Hotdog Thioesterase"/>
    <property type="match status" value="1"/>
</dbReference>
<name>A0ABU9GH87_COBMA</name>
<comment type="caution">
    <text evidence="2">The sequence shown here is derived from an EMBL/GenBank/DDBJ whole genome shotgun (WGS) entry which is preliminary data.</text>
</comment>
<keyword evidence="1 2" id="KW-0378">Hydrolase</keyword>
<gene>
    <name evidence="2" type="ORF">V6243_10650</name>
</gene>
<keyword evidence="3" id="KW-1185">Reference proteome</keyword>
<dbReference type="EMBL" id="JBAKAP010000010">
    <property type="protein sequence ID" value="MEL0617295.1"/>
    <property type="molecule type" value="Genomic_DNA"/>
</dbReference>
<dbReference type="InterPro" id="IPR029069">
    <property type="entry name" value="HotDog_dom_sf"/>
</dbReference>
<sequence>MTDVQASETVIGNTAPLRETCEGWALPSPFLLPIAVSVEALDGYGHVNNAEYVRWLERISWAHSEALGLGLEHYRAQDRGMVVHRHEIDYLASARLGDSLMLATWLVACDGRLSLTRRFQLRRCSDGLTLLEARTRFVCIELSSGRARRMPEAYRECYSAALVSEDAASQR</sequence>
<accession>A0ABU9GH87</accession>
<dbReference type="InterPro" id="IPR050563">
    <property type="entry name" value="4-hydroxybenzoyl-CoA_TE"/>
</dbReference>
<dbReference type="SUPFAM" id="SSF54637">
    <property type="entry name" value="Thioesterase/thiol ester dehydrase-isomerase"/>
    <property type="match status" value="1"/>
</dbReference>
<dbReference type="EC" id="3.1.2.-" evidence="2"/>
<dbReference type="PANTHER" id="PTHR31793">
    <property type="entry name" value="4-HYDROXYBENZOYL-COA THIOESTERASE FAMILY MEMBER"/>
    <property type="match status" value="1"/>
</dbReference>
<reference evidence="2 3" key="1">
    <citation type="submission" date="2024-02" db="EMBL/GenBank/DDBJ databases">
        <title>Bacteria isolated from the canopy kelp, Nereocystis luetkeana.</title>
        <authorList>
            <person name="Pfister C.A."/>
            <person name="Younker I.T."/>
            <person name="Light S.H."/>
        </authorList>
    </citation>
    <scope>NUCLEOTIDE SEQUENCE [LARGE SCALE GENOMIC DNA]</scope>
    <source>
        <strain evidence="2 3">TI.5.07</strain>
    </source>
</reference>
<dbReference type="GO" id="GO:0016787">
    <property type="term" value="F:hydrolase activity"/>
    <property type="evidence" value="ECO:0007669"/>
    <property type="project" value="UniProtKB-KW"/>
</dbReference>